<evidence type="ECO:0000313" key="3">
    <source>
        <dbReference type="EMBL" id="MBA8823030.1"/>
    </source>
</evidence>
<dbReference type="Gene3D" id="2.30.42.10">
    <property type="match status" value="1"/>
</dbReference>
<dbReference type="InterPro" id="IPR027065">
    <property type="entry name" value="Lon_Prtase"/>
</dbReference>
<gene>
    <name evidence="3" type="ORF">FHX42_000359</name>
</gene>
<dbReference type="SUPFAM" id="SSF50156">
    <property type="entry name" value="PDZ domain-like"/>
    <property type="match status" value="1"/>
</dbReference>
<dbReference type="RefSeq" id="WP_182542421.1">
    <property type="nucleotide sequence ID" value="NZ_JACGWZ010000001.1"/>
</dbReference>
<dbReference type="Pfam" id="PF05362">
    <property type="entry name" value="Lon_C"/>
    <property type="match status" value="1"/>
</dbReference>
<dbReference type="InterPro" id="IPR020568">
    <property type="entry name" value="Ribosomal_Su5_D2-typ_SF"/>
</dbReference>
<dbReference type="AlphaFoldDB" id="A0A839DPW8"/>
<reference evidence="3 4" key="1">
    <citation type="submission" date="2020-07" db="EMBL/GenBank/DDBJ databases">
        <title>Sequencing the genomes of 1000 actinobacteria strains.</title>
        <authorList>
            <person name="Klenk H.-P."/>
        </authorList>
    </citation>
    <scope>NUCLEOTIDE SEQUENCE [LARGE SCALE GENOMIC DNA]</scope>
    <source>
        <strain evidence="3 4">DSM 45975</strain>
    </source>
</reference>
<dbReference type="EMBL" id="JACGWZ010000001">
    <property type="protein sequence ID" value="MBA8823030.1"/>
    <property type="molecule type" value="Genomic_DNA"/>
</dbReference>
<evidence type="ECO:0000256" key="1">
    <source>
        <dbReference type="PROSITE-ProRule" id="PRU01122"/>
    </source>
</evidence>
<sequence length="348" mass="36267">MTRRTWTLLTSVVLVVAFGLLGAFVRVPYVALGPGPTHDTLGAQGSRPVVRIQGHKTYPTTGHLNMTTVAVTDRISLFGALALWTSGSYALAPREVYFPPGKTEKQVEKKNAKAFRSSQTTAKTAALHHLGYPTKVIAEEIVADSPAEGVIGAGDQLLSIDGQQVTDPDSVSAALRDDRPGGRVTVLFRHGGEPPRSATVRLAERPADLPRPADGEPRGFLGVKPGSRPAVDFTVDISLPDVGGPSAGLMFALAITDKLTPGKLTGGEFVAGTGEITPQGQVGPIGGIGFKIAKAAEAGATVFLTPSDNCAAAEAQAPEGMKLVRVNTLDDATRALEALNNGQRPPLC</sequence>
<dbReference type="PANTHER" id="PTHR10046">
    <property type="entry name" value="ATP DEPENDENT LON PROTEASE FAMILY MEMBER"/>
    <property type="match status" value="1"/>
</dbReference>
<feature type="active site" evidence="1">
    <location>
        <position position="246"/>
    </location>
</feature>
<comment type="catalytic activity">
    <reaction evidence="1">
        <text>Hydrolysis of proteins in presence of ATP.</text>
        <dbReference type="EC" id="3.4.21.53"/>
    </reaction>
</comment>
<dbReference type="InterPro" id="IPR001478">
    <property type="entry name" value="PDZ"/>
</dbReference>
<dbReference type="SUPFAM" id="SSF54211">
    <property type="entry name" value="Ribosomal protein S5 domain 2-like"/>
    <property type="match status" value="1"/>
</dbReference>
<keyword evidence="4" id="KW-1185">Reference proteome</keyword>
<keyword evidence="1" id="KW-0645">Protease</keyword>
<comment type="similarity">
    <text evidence="1">Belongs to the peptidase S16 family.</text>
</comment>
<dbReference type="InterPro" id="IPR008269">
    <property type="entry name" value="Lon_proteolytic"/>
</dbReference>
<evidence type="ECO:0000259" key="2">
    <source>
        <dbReference type="PROSITE" id="PS51786"/>
    </source>
</evidence>
<dbReference type="GO" id="GO:0030163">
    <property type="term" value="P:protein catabolic process"/>
    <property type="evidence" value="ECO:0007669"/>
    <property type="project" value="InterPro"/>
</dbReference>
<dbReference type="EC" id="3.4.21.53" evidence="1"/>
<keyword evidence="1" id="KW-0720">Serine protease</keyword>
<dbReference type="InterPro" id="IPR014721">
    <property type="entry name" value="Ribsml_uS5_D2-typ_fold_subgr"/>
</dbReference>
<dbReference type="Gene3D" id="3.30.230.10">
    <property type="match status" value="1"/>
</dbReference>
<dbReference type="Proteomes" id="UP000569329">
    <property type="component" value="Unassembled WGS sequence"/>
</dbReference>
<proteinExistence type="inferred from homology"/>
<feature type="active site" evidence="1">
    <location>
        <position position="291"/>
    </location>
</feature>
<dbReference type="Pfam" id="PF13180">
    <property type="entry name" value="PDZ_2"/>
    <property type="match status" value="1"/>
</dbReference>
<name>A0A839DPW8_9PSEU</name>
<keyword evidence="1" id="KW-0378">Hydrolase</keyword>
<feature type="domain" description="Lon proteolytic" evidence="2">
    <location>
        <begin position="240"/>
        <end position="339"/>
    </location>
</feature>
<dbReference type="GO" id="GO:0005524">
    <property type="term" value="F:ATP binding"/>
    <property type="evidence" value="ECO:0007669"/>
    <property type="project" value="InterPro"/>
</dbReference>
<accession>A0A839DPW8</accession>
<dbReference type="GO" id="GO:0006508">
    <property type="term" value="P:proteolysis"/>
    <property type="evidence" value="ECO:0007669"/>
    <property type="project" value="UniProtKB-KW"/>
</dbReference>
<organism evidence="3 4">
    <name type="scientific">Halosaccharopolyspora lacisalsi</name>
    <dbReference type="NCBI Taxonomy" id="1000566"/>
    <lineage>
        <taxon>Bacteria</taxon>
        <taxon>Bacillati</taxon>
        <taxon>Actinomycetota</taxon>
        <taxon>Actinomycetes</taxon>
        <taxon>Pseudonocardiales</taxon>
        <taxon>Pseudonocardiaceae</taxon>
        <taxon>Halosaccharopolyspora</taxon>
    </lineage>
</organism>
<dbReference type="PROSITE" id="PS51786">
    <property type="entry name" value="LON_PROTEOLYTIC"/>
    <property type="match status" value="1"/>
</dbReference>
<dbReference type="GO" id="GO:0004176">
    <property type="term" value="F:ATP-dependent peptidase activity"/>
    <property type="evidence" value="ECO:0007669"/>
    <property type="project" value="UniProtKB-UniRule"/>
</dbReference>
<protein>
    <recommendedName>
        <fullName evidence="1">endopeptidase La</fullName>
        <ecNumber evidence="1">3.4.21.53</ecNumber>
    </recommendedName>
</protein>
<dbReference type="InterPro" id="IPR036034">
    <property type="entry name" value="PDZ_sf"/>
</dbReference>
<dbReference type="GO" id="GO:0004252">
    <property type="term" value="F:serine-type endopeptidase activity"/>
    <property type="evidence" value="ECO:0007669"/>
    <property type="project" value="UniProtKB-UniRule"/>
</dbReference>
<comment type="caution">
    <text evidence="3">The sequence shown here is derived from an EMBL/GenBank/DDBJ whole genome shotgun (WGS) entry which is preliminary data.</text>
</comment>
<evidence type="ECO:0000313" key="4">
    <source>
        <dbReference type="Proteomes" id="UP000569329"/>
    </source>
</evidence>